<evidence type="ECO:0000313" key="2">
    <source>
        <dbReference type="EMBL" id="GHJ86119.1"/>
    </source>
</evidence>
<dbReference type="EMBL" id="BLZA01000017">
    <property type="protein sequence ID" value="GHJ86119.1"/>
    <property type="molecule type" value="Genomic_DNA"/>
</dbReference>
<name>A0A8H3TTW2_9TREE</name>
<dbReference type="OrthoDB" id="10251508at2759"/>
<organism evidence="2 3">
    <name type="scientific">Naganishia liquefaciens</name>
    <dbReference type="NCBI Taxonomy" id="104408"/>
    <lineage>
        <taxon>Eukaryota</taxon>
        <taxon>Fungi</taxon>
        <taxon>Dikarya</taxon>
        <taxon>Basidiomycota</taxon>
        <taxon>Agaricomycotina</taxon>
        <taxon>Tremellomycetes</taxon>
        <taxon>Filobasidiales</taxon>
        <taxon>Filobasidiaceae</taxon>
        <taxon>Naganishia</taxon>
    </lineage>
</organism>
<keyword evidence="3" id="KW-1185">Reference proteome</keyword>
<dbReference type="AlphaFoldDB" id="A0A8H3TTW2"/>
<gene>
    <name evidence="2" type="ORF">NliqN6_2521</name>
</gene>
<reference evidence="2" key="1">
    <citation type="submission" date="2020-07" db="EMBL/GenBank/DDBJ databases">
        <title>Draft Genome Sequence of a Deep-Sea Yeast, Naganishia (Cryptococcus) liquefaciens strain N6.</title>
        <authorList>
            <person name="Han Y.W."/>
            <person name="Kajitani R."/>
            <person name="Morimoto H."/>
            <person name="Parhat M."/>
            <person name="Tsubouchi H."/>
            <person name="Bakenova O."/>
            <person name="Ogata M."/>
            <person name="Argunhan B."/>
            <person name="Aoki R."/>
            <person name="Kajiwara S."/>
            <person name="Itoh T."/>
            <person name="Iwasaki H."/>
        </authorList>
    </citation>
    <scope>NUCLEOTIDE SEQUENCE</scope>
    <source>
        <strain evidence="2">N6</strain>
    </source>
</reference>
<dbReference type="InterPro" id="IPR013702">
    <property type="entry name" value="FIST_domain_N"/>
</dbReference>
<proteinExistence type="predicted"/>
<feature type="domain" description="FIST" evidence="1">
    <location>
        <begin position="202"/>
        <end position="298"/>
    </location>
</feature>
<protein>
    <recommendedName>
        <fullName evidence="1">FIST domain-containing protein</fullName>
    </recommendedName>
</protein>
<accession>A0A8H3TTW2</accession>
<evidence type="ECO:0000313" key="3">
    <source>
        <dbReference type="Proteomes" id="UP000620104"/>
    </source>
</evidence>
<evidence type="ECO:0000259" key="1">
    <source>
        <dbReference type="Pfam" id="PF08495"/>
    </source>
</evidence>
<sequence>MFARRPLVARLSRSRPHRLLHVAAHTLPGATPSGLAAHLASHPATPGSAILYTLHPDLPEIGALLKVIQSLKVPSVGSIALSPPGTDPSISIVQLSPTTSTEHLTTFHAPITGRPAVQVGKWQRDPLMHARKVGAAKREEDRKGEEVGEMERVMLGLGASGGAAEGSGARVMGWDALWRSGRDVDADGAEPAPRELEGVQGVQTMLLLADGQPDALLRMLNTRYPDVQKIGLITYPTPFLTNRPYTLFHNQSVHEHGAVGIALSGTRQRPHGGVEYPGLRPLGPVETIAQAQGNLLLRFEPSSSVAGLTNPTQALIRAINAFRADSPSSPRPAEAASAARGISIGKGMKEEEYYLALWDRDGSEPYQVVKIMSGDPSRGAISLEMEEPLLSGQKVQFMHKPTRTAPMSKPDANEIAFTTLPQEEYTAESAAAVYSNVAAQPGFAAASEGGFFFADANGQAGRIATGVCNVTGARGFLRFQAQ</sequence>
<comment type="caution">
    <text evidence="2">The sequence shown here is derived from an EMBL/GenBank/DDBJ whole genome shotgun (WGS) entry which is preliminary data.</text>
</comment>
<dbReference type="Pfam" id="PF08495">
    <property type="entry name" value="FIST"/>
    <property type="match status" value="1"/>
</dbReference>
<dbReference type="Proteomes" id="UP000620104">
    <property type="component" value="Unassembled WGS sequence"/>
</dbReference>